<organism evidence="4 5">
    <name type="scientific">Candidatus Kerfeldbacteria bacterium RIFCSPHIGHO2_12_FULL_48_17</name>
    <dbReference type="NCBI Taxonomy" id="1798542"/>
    <lineage>
        <taxon>Bacteria</taxon>
        <taxon>Candidatus Kerfeldiibacteriota</taxon>
    </lineage>
</organism>
<keyword evidence="3" id="KW-0812">Transmembrane</keyword>
<evidence type="ECO:0008006" key="6">
    <source>
        <dbReference type="Google" id="ProtNLM"/>
    </source>
</evidence>
<dbReference type="GO" id="GO:0016020">
    <property type="term" value="C:membrane"/>
    <property type="evidence" value="ECO:0007669"/>
    <property type="project" value="InterPro"/>
</dbReference>
<feature type="transmembrane region" description="Helical" evidence="3">
    <location>
        <begin position="62"/>
        <end position="79"/>
    </location>
</feature>
<accession>A0A1G2B3L0</accession>
<evidence type="ECO:0000256" key="3">
    <source>
        <dbReference type="SAM" id="Phobius"/>
    </source>
</evidence>
<feature type="transmembrane region" description="Helical" evidence="3">
    <location>
        <begin position="150"/>
        <end position="169"/>
    </location>
</feature>
<sequence length="244" mass="27192">MNTIPGASADHPFSSVSKIKTIRDVRVFQKPHDSIFAKLIIRRISRIFTFYLMRVRWATPNVVSTLALLFGFAAALFFLSPTYGMRVWGVVLLQLSLVLDCCDGELARIRGLQSPFGAWLDSVYDRLKEAAMIFAMALFVYQQGANGGNVNILFVGFAAVLGLQIMSFLREAKKSSWPTSRTAEFYILPTVYIGSVDVIIYGVSFAVLLGLQLWAVWFFALISIPLIVKQIASAWGLHKKKAAE</sequence>
<feature type="transmembrane region" description="Helical" evidence="3">
    <location>
        <begin position="190"/>
        <end position="209"/>
    </location>
</feature>
<dbReference type="InterPro" id="IPR043130">
    <property type="entry name" value="CDP-OH_PTrfase_TM_dom"/>
</dbReference>
<dbReference type="GO" id="GO:0016780">
    <property type="term" value="F:phosphotransferase activity, for other substituted phosphate groups"/>
    <property type="evidence" value="ECO:0007669"/>
    <property type="project" value="InterPro"/>
</dbReference>
<dbReference type="Gene3D" id="1.20.120.1760">
    <property type="match status" value="1"/>
</dbReference>
<evidence type="ECO:0000256" key="1">
    <source>
        <dbReference type="ARBA" id="ARBA00022679"/>
    </source>
</evidence>
<evidence type="ECO:0000313" key="4">
    <source>
        <dbReference type="EMBL" id="OGY83754.1"/>
    </source>
</evidence>
<dbReference type="InterPro" id="IPR000462">
    <property type="entry name" value="CDP-OH_P_trans"/>
</dbReference>
<dbReference type="InterPro" id="IPR048254">
    <property type="entry name" value="CDP_ALCOHOL_P_TRANSF_CS"/>
</dbReference>
<dbReference type="AlphaFoldDB" id="A0A1G2B3L0"/>
<gene>
    <name evidence="4" type="ORF">A3F54_05230</name>
</gene>
<proteinExistence type="inferred from homology"/>
<comment type="similarity">
    <text evidence="2">Belongs to the CDP-alcohol phosphatidyltransferase class-I family.</text>
</comment>
<keyword evidence="3" id="KW-0472">Membrane</keyword>
<protein>
    <recommendedName>
        <fullName evidence="6">CDP-alcohol phosphatidyltransferase</fullName>
    </recommendedName>
</protein>
<evidence type="ECO:0000313" key="5">
    <source>
        <dbReference type="Proteomes" id="UP000176952"/>
    </source>
</evidence>
<name>A0A1G2B3L0_9BACT</name>
<dbReference type="PROSITE" id="PS00379">
    <property type="entry name" value="CDP_ALCOHOL_P_TRANSF"/>
    <property type="match status" value="1"/>
</dbReference>
<keyword evidence="1 2" id="KW-0808">Transferase</keyword>
<dbReference type="Pfam" id="PF01066">
    <property type="entry name" value="CDP-OH_P_transf"/>
    <property type="match status" value="1"/>
</dbReference>
<dbReference type="STRING" id="1798542.A3F54_05230"/>
<dbReference type="Proteomes" id="UP000176952">
    <property type="component" value="Unassembled WGS sequence"/>
</dbReference>
<reference evidence="4 5" key="1">
    <citation type="journal article" date="2016" name="Nat. Commun.">
        <title>Thousands of microbial genomes shed light on interconnected biogeochemical processes in an aquifer system.</title>
        <authorList>
            <person name="Anantharaman K."/>
            <person name="Brown C.T."/>
            <person name="Hug L.A."/>
            <person name="Sharon I."/>
            <person name="Castelle C.J."/>
            <person name="Probst A.J."/>
            <person name="Thomas B.C."/>
            <person name="Singh A."/>
            <person name="Wilkins M.J."/>
            <person name="Karaoz U."/>
            <person name="Brodie E.L."/>
            <person name="Williams K.H."/>
            <person name="Hubbard S.S."/>
            <person name="Banfield J.F."/>
        </authorList>
    </citation>
    <scope>NUCLEOTIDE SEQUENCE [LARGE SCALE GENOMIC DNA]</scope>
</reference>
<keyword evidence="3" id="KW-1133">Transmembrane helix</keyword>
<dbReference type="GO" id="GO:0008654">
    <property type="term" value="P:phospholipid biosynthetic process"/>
    <property type="evidence" value="ECO:0007669"/>
    <property type="project" value="InterPro"/>
</dbReference>
<comment type="caution">
    <text evidence="4">The sequence shown here is derived from an EMBL/GenBank/DDBJ whole genome shotgun (WGS) entry which is preliminary data.</text>
</comment>
<dbReference type="EMBL" id="MHKD01000019">
    <property type="protein sequence ID" value="OGY83754.1"/>
    <property type="molecule type" value="Genomic_DNA"/>
</dbReference>
<evidence type="ECO:0000256" key="2">
    <source>
        <dbReference type="RuleBase" id="RU003750"/>
    </source>
</evidence>
<feature type="transmembrane region" description="Helical" evidence="3">
    <location>
        <begin position="215"/>
        <end position="237"/>
    </location>
</feature>